<dbReference type="SUPFAM" id="SSF103473">
    <property type="entry name" value="MFS general substrate transporter"/>
    <property type="match status" value="1"/>
</dbReference>
<dbReference type="InterPro" id="IPR011701">
    <property type="entry name" value="MFS"/>
</dbReference>
<keyword evidence="3" id="KW-0472">Membrane</keyword>
<dbReference type="AlphaFoldDB" id="A0A0F7QNU7"/>
<evidence type="ECO:0000313" key="5">
    <source>
        <dbReference type="Proteomes" id="UP000194857"/>
    </source>
</evidence>
<dbReference type="RefSeq" id="WP_003105341.1">
    <property type="nucleotide sequence ID" value="NZ_AP014839.1"/>
</dbReference>
<dbReference type="InterPro" id="IPR020846">
    <property type="entry name" value="MFS_dom"/>
</dbReference>
<dbReference type="GO" id="GO:0022857">
    <property type="term" value="F:transmembrane transporter activity"/>
    <property type="evidence" value="ECO:0007669"/>
    <property type="project" value="InterPro"/>
</dbReference>
<dbReference type="InterPro" id="IPR036259">
    <property type="entry name" value="MFS_trans_sf"/>
</dbReference>
<sequence length="426" mass="44836">MSGVAREAMEDVAPAPGVGEFGVASCGVLLASVVGVIFGPTGLVISSFSLFIEPIAADLDWDRGQSALPVTLLGLAVALSSPLKGWLVDRWGARALVLPLTAALALCLASLALARSGWQLYLLFALLGLLTPGNIPYARILGGWFERRRGAAYGILGLGFGVGGPLALYLGSACIDAFGWRATFLVYGLLEGLLALPLLYALFRERPGDLPQALRPPADALPGATPGQAWRSADFWLIVGNLILGVFAVTGVMVHGVPLLQERGLSREVATDVLAALWVGMIVSQPALGYLLDRYDTPRIALPFALLAALGLLLLLLGGPPALLWGAVFLIGLGAGGETGTTQYFVSRYFGLRHFSVIYGSIQPFTFAIAISLGSWLLGYFYDRAGSYAGSTLVLLGAFGVAAGLLVMLGRYRYAIDGEARSHGRD</sequence>
<name>A0A0F7QNU7_PSEAI</name>
<reference evidence="4 5" key="1">
    <citation type="submission" date="2017-05" db="EMBL/GenBank/DDBJ databases">
        <authorList>
            <person name="Song R."/>
            <person name="Chenine A.L."/>
            <person name="Ruprecht R.M."/>
        </authorList>
    </citation>
    <scope>NUCLEOTIDE SEQUENCE [LARGE SCALE GENOMIC DNA]</scope>
    <source>
        <strain evidence="4 5">S567_C10_BS</strain>
    </source>
</reference>
<evidence type="ECO:0000256" key="1">
    <source>
        <dbReference type="ARBA" id="ARBA00022692"/>
    </source>
</evidence>
<evidence type="ECO:0000313" key="4">
    <source>
        <dbReference type="EMBL" id="OTI57883.1"/>
    </source>
</evidence>
<protein>
    <submittedName>
        <fullName evidence="4">MFS transporter</fullName>
    </submittedName>
</protein>
<dbReference type="CDD" id="cd17355">
    <property type="entry name" value="MFS_YcxA_like"/>
    <property type="match status" value="1"/>
</dbReference>
<comment type="caution">
    <text evidence="4">The sequence shown here is derived from an EMBL/GenBank/DDBJ whole genome shotgun (WGS) entry which is preliminary data.</text>
</comment>
<dbReference type="Pfam" id="PF07690">
    <property type="entry name" value="MFS_1"/>
    <property type="match status" value="1"/>
</dbReference>
<keyword evidence="2" id="KW-1133">Transmembrane helix</keyword>
<proteinExistence type="predicted"/>
<dbReference type="PANTHER" id="PTHR11360:SF284">
    <property type="entry name" value="EG:103B4.3 PROTEIN-RELATED"/>
    <property type="match status" value="1"/>
</dbReference>
<evidence type="ECO:0000256" key="3">
    <source>
        <dbReference type="ARBA" id="ARBA00023136"/>
    </source>
</evidence>
<dbReference type="Gene3D" id="1.20.1250.20">
    <property type="entry name" value="MFS general substrate transporter like domains"/>
    <property type="match status" value="2"/>
</dbReference>
<gene>
    <name evidence="4" type="ORF">CAZ10_24730</name>
</gene>
<dbReference type="InterPro" id="IPR050327">
    <property type="entry name" value="Proton-linked_MCT"/>
</dbReference>
<organism evidence="4 5">
    <name type="scientific">Pseudomonas aeruginosa</name>
    <dbReference type="NCBI Taxonomy" id="287"/>
    <lineage>
        <taxon>Bacteria</taxon>
        <taxon>Pseudomonadati</taxon>
        <taxon>Pseudomonadota</taxon>
        <taxon>Gammaproteobacteria</taxon>
        <taxon>Pseudomonadales</taxon>
        <taxon>Pseudomonadaceae</taxon>
        <taxon>Pseudomonas</taxon>
    </lineage>
</organism>
<dbReference type="Proteomes" id="UP000194857">
    <property type="component" value="Unassembled WGS sequence"/>
</dbReference>
<keyword evidence="1" id="KW-0812">Transmembrane</keyword>
<dbReference type="PANTHER" id="PTHR11360">
    <property type="entry name" value="MONOCARBOXYLATE TRANSPORTER"/>
    <property type="match status" value="1"/>
</dbReference>
<dbReference type="PROSITE" id="PS50850">
    <property type="entry name" value="MFS"/>
    <property type="match status" value="1"/>
</dbReference>
<accession>A0A0F7QNU7</accession>
<evidence type="ECO:0000256" key="2">
    <source>
        <dbReference type="ARBA" id="ARBA00022989"/>
    </source>
</evidence>
<dbReference type="EMBL" id="NFFZ01000015">
    <property type="protein sequence ID" value="OTI57883.1"/>
    <property type="molecule type" value="Genomic_DNA"/>
</dbReference>